<evidence type="ECO:0000256" key="11">
    <source>
        <dbReference type="ARBA" id="ARBA00023004"/>
    </source>
</evidence>
<dbReference type="Gene3D" id="2.60.40.420">
    <property type="entry name" value="Cupredoxins - blue copper proteins"/>
    <property type="match status" value="1"/>
</dbReference>
<evidence type="ECO:0000256" key="18">
    <source>
        <dbReference type="SAM" id="Phobius"/>
    </source>
</evidence>
<keyword evidence="19" id="KW-0732">Signal</keyword>
<keyword evidence="10 18" id="KW-1133">Transmembrane helix</keyword>
<evidence type="ECO:0000313" key="24">
    <source>
        <dbReference type="Proteomes" id="UP000538666"/>
    </source>
</evidence>
<dbReference type="GO" id="GO:0016491">
    <property type="term" value="F:oxidoreductase activity"/>
    <property type="evidence" value="ECO:0007669"/>
    <property type="project" value="InterPro"/>
</dbReference>
<accession>A0A841JY84</accession>
<dbReference type="InterPro" id="IPR009056">
    <property type="entry name" value="Cyt_c-like_dom"/>
</dbReference>
<dbReference type="InterPro" id="IPR001505">
    <property type="entry name" value="Copper_CuA"/>
</dbReference>
<keyword evidence="9 16" id="KW-0249">Electron transport</keyword>
<keyword evidence="7 15" id="KW-0479">Metal-binding</keyword>
<comment type="subcellular location">
    <subcellularLocation>
        <location evidence="16">Cell membrane</location>
        <topology evidence="16">Multi-pass membrane protein</topology>
    </subcellularLocation>
    <subcellularLocation>
        <location evidence="1">Membrane</location>
        <topology evidence="1">Multi-pass membrane protein</topology>
    </subcellularLocation>
</comment>
<evidence type="ECO:0000256" key="17">
    <source>
        <dbReference type="RuleBase" id="RU004024"/>
    </source>
</evidence>
<dbReference type="Pfam" id="PF02790">
    <property type="entry name" value="COX2_TM"/>
    <property type="match status" value="1"/>
</dbReference>
<evidence type="ECO:0000256" key="5">
    <source>
        <dbReference type="ARBA" id="ARBA00022660"/>
    </source>
</evidence>
<dbReference type="GO" id="GO:0020037">
    <property type="term" value="F:heme binding"/>
    <property type="evidence" value="ECO:0007669"/>
    <property type="project" value="InterPro"/>
</dbReference>
<keyword evidence="5 16" id="KW-0679">Respiratory chain</keyword>
<dbReference type="PROSITE" id="PS50999">
    <property type="entry name" value="COX2_TM"/>
    <property type="match status" value="1"/>
</dbReference>
<dbReference type="GO" id="GO:0005886">
    <property type="term" value="C:plasma membrane"/>
    <property type="evidence" value="ECO:0007669"/>
    <property type="project" value="UniProtKB-SubCell"/>
</dbReference>
<evidence type="ECO:0000256" key="12">
    <source>
        <dbReference type="ARBA" id="ARBA00023008"/>
    </source>
</evidence>
<dbReference type="InterPro" id="IPR002429">
    <property type="entry name" value="CcO_II-like_C"/>
</dbReference>
<dbReference type="GO" id="GO:0004129">
    <property type="term" value="F:cytochrome-c oxidase activity"/>
    <property type="evidence" value="ECO:0007669"/>
    <property type="project" value="UniProtKB-EC"/>
</dbReference>
<comment type="similarity">
    <text evidence="2 16">Belongs to the cytochrome c oxidase subunit 2 family.</text>
</comment>
<comment type="cofactor">
    <cofactor evidence="17">
        <name>Cu cation</name>
        <dbReference type="ChEBI" id="CHEBI:23378"/>
    </cofactor>
    <text evidence="17">Binds a copper A center.</text>
</comment>
<feature type="domain" description="Cytochrome c" evidence="22">
    <location>
        <begin position="257"/>
        <end position="348"/>
    </location>
</feature>
<dbReference type="NCBIfam" id="TIGR02866">
    <property type="entry name" value="CoxB"/>
    <property type="match status" value="1"/>
</dbReference>
<dbReference type="Pfam" id="PF00034">
    <property type="entry name" value="Cytochrom_C"/>
    <property type="match status" value="1"/>
</dbReference>
<evidence type="ECO:0000256" key="3">
    <source>
        <dbReference type="ARBA" id="ARBA00022448"/>
    </source>
</evidence>
<dbReference type="InterPro" id="IPR008972">
    <property type="entry name" value="Cupredoxin"/>
</dbReference>
<sequence length="348" mass="38717">MPWQWLWKTRNAIFAAALLAFCCGIVFAQGPQAATPSIFTPASTPATEINNLSYFVLEITGGIFLVVGGLLVYVIIRYRARDTDDNREPAQIYGSNQVELAWTVIPVLIVVVLFLTTARMIFAIQDAPKPKAALDVTTVAHQFWWEYRYPALGVVAANELHVPLSNTQDPKPTYMKLLSADVDHSYWVPQLSGKVDLIPNHPNELWIDPMRAGLYVGQCAQFCGAQHAKMLLRVYVDTPDQFAAWVKNQQQDGVQDPSVAAGRRVFETQACMNCHAVRGTAATGRFGPDLTHLMSRDTLASGILHNNKENLRQWIKNPDSFKPGSLMPAMQLSDDQLDQLTAYLSTLK</sequence>
<dbReference type="OrthoDB" id="9781261at2"/>
<evidence type="ECO:0000256" key="13">
    <source>
        <dbReference type="ARBA" id="ARBA00023136"/>
    </source>
</evidence>
<keyword evidence="4 15" id="KW-0349">Heme</keyword>
<keyword evidence="8" id="KW-1278">Translocase</keyword>
<evidence type="ECO:0000256" key="4">
    <source>
        <dbReference type="ARBA" id="ARBA00022617"/>
    </source>
</evidence>
<dbReference type="SUPFAM" id="SSF81464">
    <property type="entry name" value="Cytochrome c oxidase subunit II-like, transmembrane region"/>
    <property type="match status" value="1"/>
</dbReference>
<evidence type="ECO:0000256" key="10">
    <source>
        <dbReference type="ARBA" id="ARBA00022989"/>
    </source>
</evidence>
<dbReference type="AlphaFoldDB" id="A0A841JY84"/>
<feature type="domain" description="Cytochrome oxidase subunit II transmembrane region profile" evidence="21">
    <location>
        <begin position="30"/>
        <end position="128"/>
    </location>
</feature>
<dbReference type="InterPro" id="IPR036257">
    <property type="entry name" value="Cyt_c_oxidase_su2_TM_sf"/>
</dbReference>
<dbReference type="EMBL" id="JACHEK010000009">
    <property type="protein sequence ID" value="MBB6146312.1"/>
    <property type="molecule type" value="Genomic_DNA"/>
</dbReference>
<evidence type="ECO:0000256" key="16">
    <source>
        <dbReference type="RuleBase" id="RU000456"/>
    </source>
</evidence>
<keyword evidence="6 16" id="KW-0812">Transmembrane</keyword>
<dbReference type="PANTHER" id="PTHR22888:SF9">
    <property type="entry name" value="CYTOCHROME C OXIDASE SUBUNIT 2"/>
    <property type="match status" value="1"/>
</dbReference>
<dbReference type="RefSeq" id="WP_082125254.1">
    <property type="nucleotide sequence ID" value="NZ_JACHEK010000009.1"/>
</dbReference>
<dbReference type="InterPro" id="IPR036909">
    <property type="entry name" value="Cyt_c-like_dom_sf"/>
</dbReference>
<dbReference type="InterPro" id="IPR011759">
    <property type="entry name" value="Cyt_c_oxidase_su2_TM_dom"/>
</dbReference>
<name>A0A841JY84_9BACT</name>
<comment type="function">
    <text evidence="14 17">Subunits I and II form the functional core of the enzyme complex. Electrons originating in cytochrome c are transferred via heme a and Cu(A) to the binuclear center formed by heme a3 and Cu(B).</text>
</comment>
<evidence type="ECO:0000256" key="2">
    <source>
        <dbReference type="ARBA" id="ARBA00007866"/>
    </source>
</evidence>
<keyword evidence="3 16" id="KW-0813">Transport</keyword>
<keyword evidence="11 15" id="KW-0408">Iron</keyword>
<proteinExistence type="inferred from homology"/>
<evidence type="ECO:0000256" key="9">
    <source>
        <dbReference type="ARBA" id="ARBA00022982"/>
    </source>
</evidence>
<dbReference type="GO" id="GO:0042773">
    <property type="term" value="P:ATP synthesis coupled electron transport"/>
    <property type="evidence" value="ECO:0007669"/>
    <property type="project" value="TreeGrafter"/>
</dbReference>
<dbReference type="PROSITE" id="PS51007">
    <property type="entry name" value="CYTC"/>
    <property type="match status" value="1"/>
</dbReference>
<comment type="caution">
    <text evidence="23">The sequence shown here is derived from an EMBL/GenBank/DDBJ whole genome shotgun (WGS) entry which is preliminary data.</text>
</comment>
<evidence type="ECO:0000259" key="20">
    <source>
        <dbReference type="PROSITE" id="PS50857"/>
    </source>
</evidence>
<protein>
    <recommendedName>
        <fullName evidence="17">Cytochrome c oxidase subunit 2</fullName>
        <ecNumber evidence="17">7.1.1.9</ecNumber>
    </recommendedName>
</protein>
<keyword evidence="12 17" id="KW-0186">Copper</keyword>
<feature type="transmembrane region" description="Helical" evidence="18">
    <location>
        <begin position="52"/>
        <end position="76"/>
    </location>
</feature>
<reference evidence="23 24" key="1">
    <citation type="submission" date="2020-08" db="EMBL/GenBank/DDBJ databases">
        <title>Genomic Encyclopedia of Type Strains, Phase IV (KMG-IV): sequencing the most valuable type-strain genomes for metagenomic binning, comparative biology and taxonomic classification.</title>
        <authorList>
            <person name="Goeker M."/>
        </authorList>
    </citation>
    <scope>NUCLEOTIDE SEQUENCE [LARGE SCALE GENOMIC DNA]</scope>
    <source>
        <strain evidence="23 24">DSM 103733</strain>
    </source>
</reference>
<feature type="signal peptide" evidence="19">
    <location>
        <begin position="1"/>
        <end position="28"/>
    </location>
</feature>
<evidence type="ECO:0000259" key="21">
    <source>
        <dbReference type="PROSITE" id="PS50999"/>
    </source>
</evidence>
<dbReference type="SUPFAM" id="SSF46626">
    <property type="entry name" value="Cytochrome c"/>
    <property type="match status" value="1"/>
</dbReference>
<evidence type="ECO:0000256" key="1">
    <source>
        <dbReference type="ARBA" id="ARBA00004141"/>
    </source>
</evidence>
<dbReference type="EC" id="7.1.1.9" evidence="17"/>
<evidence type="ECO:0000256" key="6">
    <source>
        <dbReference type="ARBA" id="ARBA00022692"/>
    </source>
</evidence>
<dbReference type="Gene3D" id="1.10.287.90">
    <property type="match status" value="1"/>
</dbReference>
<dbReference type="PROSITE" id="PS00078">
    <property type="entry name" value="COX2"/>
    <property type="match status" value="1"/>
</dbReference>
<evidence type="ECO:0000256" key="19">
    <source>
        <dbReference type="SAM" id="SignalP"/>
    </source>
</evidence>
<keyword evidence="13 18" id="KW-0472">Membrane</keyword>
<dbReference type="InterPro" id="IPR045187">
    <property type="entry name" value="CcO_II"/>
</dbReference>
<keyword evidence="24" id="KW-1185">Reference proteome</keyword>
<feature type="transmembrane region" description="Helical" evidence="18">
    <location>
        <begin position="97"/>
        <end position="122"/>
    </location>
</feature>
<organism evidence="23 24">
    <name type="scientific">Silvibacterium bohemicum</name>
    <dbReference type="NCBI Taxonomy" id="1577686"/>
    <lineage>
        <taxon>Bacteria</taxon>
        <taxon>Pseudomonadati</taxon>
        <taxon>Acidobacteriota</taxon>
        <taxon>Terriglobia</taxon>
        <taxon>Terriglobales</taxon>
        <taxon>Acidobacteriaceae</taxon>
        <taxon>Silvibacterium</taxon>
    </lineage>
</organism>
<comment type="catalytic activity">
    <reaction evidence="17">
        <text>4 Fe(II)-[cytochrome c] + O2 + 8 H(+)(in) = 4 Fe(III)-[cytochrome c] + 2 H2O + 4 H(+)(out)</text>
        <dbReference type="Rhea" id="RHEA:11436"/>
        <dbReference type="Rhea" id="RHEA-COMP:10350"/>
        <dbReference type="Rhea" id="RHEA-COMP:14399"/>
        <dbReference type="ChEBI" id="CHEBI:15377"/>
        <dbReference type="ChEBI" id="CHEBI:15378"/>
        <dbReference type="ChEBI" id="CHEBI:15379"/>
        <dbReference type="ChEBI" id="CHEBI:29033"/>
        <dbReference type="ChEBI" id="CHEBI:29034"/>
        <dbReference type="EC" id="7.1.1.9"/>
    </reaction>
</comment>
<evidence type="ECO:0000256" key="15">
    <source>
        <dbReference type="PROSITE-ProRule" id="PRU00433"/>
    </source>
</evidence>
<dbReference type="PANTHER" id="PTHR22888">
    <property type="entry name" value="CYTOCHROME C OXIDASE, SUBUNIT II"/>
    <property type="match status" value="1"/>
</dbReference>
<dbReference type="Pfam" id="PF00116">
    <property type="entry name" value="COX2"/>
    <property type="match status" value="1"/>
</dbReference>
<evidence type="ECO:0000256" key="14">
    <source>
        <dbReference type="ARBA" id="ARBA00024688"/>
    </source>
</evidence>
<evidence type="ECO:0000256" key="7">
    <source>
        <dbReference type="ARBA" id="ARBA00022723"/>
    </source>
</evidence>
<dbReference type="GO" id="GO:0005507">
    <property type="term" value="F:copper ion binding"/>
    <property type="evidence" value="ECO:0007669"/>
    <property type="project" value="InterPro"/>
</dbReference>
<gene>
    <name evidence="23" type="ORF">HNQ77_004284</name>
</gene>
<feature type="domain" description="Cytochrome oxidase subunit II copper A binding" evidence="20">
    <location>
        <begin position="131"/>
        <end position="248"/>
    </location>
</feature>
<evidence type="ECO:0000313" key="23">
    <source>
        <dbReference type="EMBL" id="MBB6146312.1"/>
    </source>
</evidence>
<evidence type="ECO:0000259" key="22">
    <source>
        <dbReference type="PROSITE" id="PS51007"/>
    </source>
</evidence>
<evidence type="ECO:0000256" key="8">
    <source>
        <dbReference type="ARBA" id="ARBA00022967"/>
    </source>
</evidence>
<dbReference type="PROSITE" id="PS50857">
    <property type="entry name" value="COX2_CUA"/>
    <property type="match status" value="1"/>
</dbReference>
<dbReference type="Proteomes" id="UP000538666">
    <property type="component" value="Unassembled WGS sequence"/>
</dbReference>
<feature type="chain" id="PRO_5032395344" description="Cytochrome c oxidase subunit 2" evidence="19">
    <location>
        <begin position="29"/>
        <end position="348"/>
    </location>
</feature>
<dbReference type="PRINTS" id="PR01166">
    <property type="entry name" value="CYCOXIDASEII"/>
</dbReference>
<dbReference type="InterPro" id="IPR014222">
    <property type="entry name" value="Cyt_c_oxidase_su2"/>
</dbReference>
<dbReference type="SUPFAM" id="SSF49503">
    <property type="entry name" value="Cupredoxins"/>
    <property type="match status" value="1"/>
</dbReference>